<feature type="region of interest" description="Disordered" evidence="1">
    <location>
        <begin position="417"/>
        <end position="444"/>
    </location>
</feature>
<dbReference type="Proteomes" id="UP001194468">
    <property type="component" value="Unassembled WGS sequence"/>
</dbReference>
<name>A0AAD4GBG9_BOLED</name>
<feature type="compositionally biased region" description="Low complexity" evidence="1">
    <location>
        <begin position="255"/>
        <end position="277"/>
    </location>
</feature>
<protein>
    <submittedName>
        <fullName evidence="2">Uncharacterized protein</fullName>
    </submittedName>
</protein>
<feature type="region of interest" description="Disordered" evidence="1">
    <location>
        <begin position="79"/>
        <end position="232"/>
    </location>
</feature>
<evidence type="ECO:0000313" key="3">
    <source>
        <dbReference type="Proteomes" id="UP001194468"/>
    </source>
</evidence>
<reference evidence="2" key="2">
    <citation type="journal article" date="2020" name="Nat. Commun.">
        <title>Large-scale genome sequencing of mycorrhizal fungi provides insights into the early evolution of symbiotic traits.</title>
        <authorList>
            <person name="Miyauchi S."/>
            <person name="Kiss E."/>
            <person name="Kuo A."/>
            <person name="Drula E."/>
            <person name="Kohler A."/>
            <person name="Sanchez-Garcia M."/>
            <person name="Morin E."/>
            <person name="Andreopoulos B."/>
            <person name="Barry K.W."/>
            <person name="Bonito G."/>
            <person name="Buee M."/>
            <person name="Carver A."/>
            <person name="Chen C."/>
            <person name="Cichocki N."/>
            <person name="Clum A."/>
            <person name="Culley D."/>
            <person name="Crous P.W."/>
            <person name="Fauchery L."/>
            <person name="Girlanda M."/>
            <person name="Hayes R.D."/>
            <person name="Keri Z."/>
            <person name="LaButti K."/>
            <person name="Lipzen A."/>
            <person name="Lombard V."/>
            <person name="Magnuson J."/>
            <person name="Maillard F."/>
            <person name="Murat C."/>
            <person name="Nolan M."/>
            <person name="Ohm R.A."/>
            <person name="Pangilinan J."/>
            <person name="Pereira M.F."/>
            <person name="Perotto S."/>
            <person name="Peter M."/>
            <person name="Pfister S."/>
            <person name="Riley R."/>
            <person name="Sitrit Y."/>
            <person name="Stielow J.B."/>
            <person name="Szollosi G."/>
            <person name="Zifcakova L."/>
            <person name="Stursova M."/>
            <person name="Spatafora J.W."/>
            <person name="Tedersoo L."/>
            <person name="Vaario L.M."/>
            <person name="Yamada A."/>
            <person name="Yan M."/>
            <person name="Wang P."/>
            <person name="Xu J."/>
            <person name="Bruns T."/>
            <person name="Baldrian P."/>
            <person name="Vilgalys R."/>
            <person name="Dunand C."/>
            <person name="Henrissat B."/>
            <person name="Grigoriev I.V."/>
            <person name="Hibbett D."/>
            <person name="Nagy L.G."/>
            <person name="Martin F.M."/>
        </authorList>
    </citation>
    <scope>NUCLEOTIDE SEQUENCE</scope>
    <source>
        <strain evidence="2">BED1</strain>
    </source>
</reference>
<feature type="compositionally biased region" description="Low complexity" evidence="1">
    <location>
        <begin position="120"/>
        <end position="134"/>
    </location>
</feature>
<keyword evidence="3" id="KW-1185">Reference proteome</keyword>
<gene>
    <name evidence="2" type="ORF">L210DRAFT_3763436</name>
</gene>
<feature type="compositionally biased region" description="Basic and acidic residues" evidence="1">
    <location>
        <begin position="336"/>
        <end position="350"/>
    </location>
</feature>
<sequence length="517" mass="56687">MSVSFNGATRVEVISVLANCGRDTDKARRALVTWIRHKQGKGRGTEHILVKLRDIESKFIKDTSLHCAFRDARAETCLPRAPDLPLPTSAKRRSDERTPESMPTPKSAGRASISSSLNELPATSTTSSPVSPLHLSRDSSQMSEALAGNSSTSGRTSYPQSISRVSQPRSPRIQIPRDRSLHPDPSSPTTSSPEEPYHHFNRYSHMSQPLGSSSGLLTPVSASPPEYPMSQISRDQNLDSRRRLSHGLVSPPPSARIIIPRSRSQRSVPHSPPNSSSDESDSHLRRYRPTSHPVGSMSHSIGHMSPGRCRLTPPMTCPPDVPLPPIPSDDQGVDSESDKSKKSLPAEHMRSSMSHSNTPMRPLPIQPIPSPVPGSDESESHDAIEEDTLRQNWQGSDGDLPSDIVVRQDSPVYAFRDDYATPTGISPPPPYVDQFDTHAPPDMPPTGVSLQKAVDACGGTPEVRLVVSKCVEFHRGYEPPYWQSRLQACGLDAEAAKRLVDEMSKQVDWAMSFRRST</sequence>
<dbReference type="AlphaFoldDB" id="A0AAD4GBG9"/>
<comment type="caution">
    <text evidence="2">The sequence shown here is derived from an EMBL/GenBank/DDBJ whole genome shotgun (WGS) entry which is preliminary data.</text>
</comment>
<evidence type="ECO:0000256" key="1">
    <source>
        <dbReference type="SAM" id="MobiDB-lite"/>
    </source>
</evidence>
<dbReference type="EMBL" id="WHUW01000032">
    <property type="protein sequence ID" value="KAF8433740.1"/>
    <property type="molecule type" value="Genomic_DNA"/>
</dbReference>
<proteinExistence type="predicted"/>
<reference evidence="2" key="1">
    <citation type="submission" date="2019-10" db="EMBL/GenBank/DDBJ databases">
        <authorList>
            <consortium name="DOE Joint Genome Institute"/>
            <person name="Kuo A."/>
            <person name="Miyauchi S."/>
            <person name="Kiss E."/>
            <person name="Drula E."/>
            <person name="Kohler A."/>
            <person name="Sanchez-Garcia M."/>
            <person name="Andreopoulos B."/>
            <person name="Barry K.W."/>
            <person name="Bonito G."/>
            <person name="Buee M."/>
            <person name="Carver A."/>
            <person name="Chen C."/>
            <person name="Cichocki N."/>
            <person name="Clum A."/>
            <person name="Culley D."/>
            <person name="Crous P.W."/>
            <person name="Fauchery L."/>
            <person name="Girlanda M."/>
            <person name="Hayes R."/>
            <person name="Keri Z."/>
            <person name="LaButti K."/>
            <person name="Lipzen A."/>
            <person name="Lombard V."/>
            <person name="Magnuson J."/>
            <person name="Maillard F."/>
            <person name="Morin E."/>
            <person name="Murat C."/>
            <person name="Nolan M."/>
            <person name="Ohm R."/>
            <person name="Pangilinan J."/>
            <person name="Pereira M."/>
            <person name="Perotto S."/>
            <person name="Peter M."/>
            <person name="Riley R."/>
            <person name="Sitrit Y."/>
            <person name="Stielow B."/>
            <person name="Szollosi G."/>
            <person name="Zifcakova L."/>
            <person name="Stursova M."/>
            <person name="Spatafora J.W."/>
            <person name="Tedersoo L."/>
            <person name="Vaario L.-M."/>
            <person name="Yamada A."/>
            <person name="Yan M."/>
            <person name="Wang P."/>
            <person name="Xu J."/>
            <person name="Bruns T."/>
            <person name="Baldrian P."/>
            <person name="Vilgalys R."/>
            <person name="Henrissat B."/>
            <person name="Grigoriev I.V."/>
            <person name="Hibbett D."/>
            <person name="Nagy L.G."/>
            <person name="Martin F.M."/>
        </authorList>
    </citation>
    <scope>NUCLEOTIDE SEQUENCE</scope>
    <source>
        <strain evidence="2">BED1</strain>
    </source>
</reference>
<feature type="compositionally biased region" description="Polar residues" evidence="1">
    <location>
        <begin position="204"/>
        <end position="216"/>
    </location>
</feature>
<accession>A0AAD4GBG9</accession>
<feature type="compositionally biased region" description="Pro residues" evidence="1">
    <location>
        <begin position="361"/>
        <end position="372"/>
    </location>
</feature>
<feature type="compositionally biased region" description="Pro residues" evidence="1">
    <location>
        <begin position="315"/>
        <end position="327"/>
    </location>
</feature>
<evidence type="ECO:0000313" key="2">
    <source>
        <dbReference type="EMBL" id="KAF8433740.1"/>
    </source>
</evidence>
<organism evidence="2 3">
    <name type="scientific">Boletus edulis BED1</name>
    <dbReference type="NCBI Taxonomy" id="1328754"/>
    <lineage>
        <taxon>Eukaryota</taxon>
        <taxon>Fungi</taxon>
        <taxon>Dikarya</taxon>
        <taxon>Basidiomycota</taxon>
        <taxon>Agaricomycotina</taxon>
        <taxon>Agaricomycetes</taxon>
        <taxon>Agaricomycetidae</taxon>
        <taxon>Boletales</taxon>
        <taxon>Boletineae</taxon>
        <taxon>Boletaceae</taxon>
        <taxon>Boletoideae</taxon>
        <taxon>Boletus</taxon>
    </lineage>
</organism>
<feature type="region of interest" description="Disordered" evidence="1">
    <location>
        <begin position="244"/>
        <end position="383"/>
    </location>
</feature>
<feature type="compositionally biased region" description="Polar residues" evidence="1">
    <location>
        <begin position="138"/>
        <end position="169"/>
    </location>
</feature>